<keyword evidence="2" id="KW-1185">Reference proteome</keyword>
<gene>
    <name evidence="1" type="ORF">CDAR_182251</name>
</gene>
<reference evidence="1 2" key="1">
    <citation type="submission" date="2021-06" db="EMBL/GenBank/DDBJ databases">
        <title>Caerostris darwini draft genome.</title>
        <authorList>
            <person name="Kono N."/>
            <person name="Arakawa K."/>
        </authorList>
    </citation>
    <scope>NUCLEOTIDE SEQUENCE [LARGE SCALE GENOMIC DNA]</scope>
</reference>
<dbReference type="EMBL" id="BPLQ01010733">
    <property type="protein sequence ID" value="GIY53003.1"/>
    <property type="molecule type" value="Genomic_DNA"/>
</dbReference>
<protein>
    <submittedName>
        <fullName evidence="1">Uncharacterized protein</fullName>
    </submittedName>
</protein>
<dbReference type="Proteomes" id="UP001054837">
    <property type="component" value="Unassembled WGS sequence"/>
</dbReference>
<accession>A0AAV4U5A4</accession>
<name>A0AAV4U5A4_9ARAC</name>
<sequence>MFWNNGPCSKSSLLARKHRLGGPNPSRLVADVLFTRCEEVPIEIESPSSRTWSEVPLRCEFMHPDLIMEGSILRDFFRWNVHPLQFSPLFESTSRRSLTPKVD</sequence>
<comment type="caution">
    <text evidence="1">The sequence shown here is derived from an EMBL/GenBank/DDBJ whole genome shotgun (WGS) entry which is preliminary data.</text>
</comment>
<organism evidence="1 2">
    <name type="scientific">Caerostris darwini</name>
    <dbReference type="NCBI Taxonomy" id="1538125"/>
    <lineage>
        <taxon>Eukaryota</taxon>
        <taxon>Metazoa</taxon>
        <taxon>Ecdysozoa</taxon>
        <taxon>Arthropoda</taxon>
        <taxon>Chelicerata</taxon>
        <taxon>Arachnida</taxon>
        <taxon>Araneae</taxon>
        <taxon>Araneomorphae</taxon>
        <taxon>Entelegynae</taxon>
        <taxon>Araneoidea</taxon>
        <taxon>Araneidae</taxon>
        <taxon>Caerostris</taxon>
    </lineage>
</organism>
<evidence type="ECO:0000313" key="1">
    <source>
        <dbReference type="EMBL" id="GIY53003.1"/>
    </source>
</evidence>
<dbReference type="AlphaFoldDB" id="A0AAV4U5A4"/>
<proteinExistence type="predicted"/>
<evidence type="ECO:0000313" key="2">
    <source>
        <dbReference type="Proteomes" id="UP001054837"/>
    </source>
</evidence>